<gene>
    <name evidence="1" type="ORF">K1W69_01195</name>
</gene>
<accession>A0AAE2ZGJ1</accession>
<proteinExistence type="predicted"/>
<name>A0AAE2ZGJ1_9HYPH</name>
<reference evidence="1" key="1">
    <citation type="submission" date="2021-08" db="EMBL/GenBank/DDBJ databases">
        <title>Hoeflea bacterium WL0058 sp. nov., isolated from the sediment.</title>
        <authorList>
            <person name="Wang L."/>
            <person name="Zhang D."/>
        </authorList>
    </citation>
    <scope>NUCLEOTIDE SEQUENCE</scope>
    <source>
        <strain evidence="1">WL0058</strain>
    </source>
</reference>
<dbReference type="Proteomes" id="UP001196509">
    <property type="component" value="Unassembled WGS sequence"/>
</dbReference>
<dbReference type="RefSeq" id="WP_220226506.1">
    <property type="nucleotide sequence ID" value="NZ_JAICBX010000001.1"/>
</dbReference>
<protein>
    <recommendedName>
        <fullName evidence="3">DUF1127 domain-containing protein</fullName>
    </recommendedName>
</protein>
<dbReference type="AlphaFoldDB" id="A0AAE2ZGJ1"/>
<sequence>MSSSFFRSAFDRIATAREKQARRYVNSVLMTMDDETLKSLGHTREELRRSGYSALPF</sequence>
<comment type="caution">
    <text evidence="1">The sequence shown here is derived from an EMBL/GenBank/DDBJ whole genome shotgun (WGS) entry which is preliminary data.</text>
</comment>
<organism evidence="1 2">
    <name type="scientific">Flavimaribacter sediminis</name>
    <dbReference type="NCBI Taxonomy" id="2865987"/>
    <lineage>
        <taxon>Bacteria</taxon>
        <taxon>Pseudomonadati</taxon>
        <taxon>Pseudomonadota</taxon>
        <taxon>Alphaproteobacteria</taxon>
        <taxon>Hyphomicrobiales</taxon>
        <taxon>Rhizobiaceae</taxon>
        <taxon>Flavimaribacter</taxon>
    </lineage>
</organism>
<evidence type="ECO:0000313" key="2">
    <source>
        <dbReference type="Proteomes" id="UP001196509"/>
    </source>
</evidence>
<dbReference type="EMBL" id="JAICBX010000001">
    <property type="protein sequence ID" value="MBW8635786.1"/>
    <property type="molecule type" value="Genomic_DNA"/>
</dbReference>
<evidence type="ECO:0000313" key="1">
    <source>
        <dbReference type="EMBL" id="MBW8635786.1"/>
    </source>
</evidence>
<evidence type="ECO:0008006" key="3">
    <source>
        <dbReference type="Google" id="ProtNLM"/>
    </source>
</evidence>
<keyword evidence="2" id="KW-1185">Reference proteome</keyword>